<evidence type="ECO:0000256" key="1">
    <source>
        <dbReference type="SAM" id="MobiDB-lite"/>
    </source>
</evidence>
<organism evidence="2 3">
    <name type="scientific">Lentinula lateritia</name>
    <dbReference type="NCBI Taxonomy" id="40482"/>
    <lineage>
        <taxon>Eukaryota</taxon>
        <taxon>Fungi</taxon>
        <taxon>Dikarya</taxon>
        <taxon>Basidiomycota</taxon>
        <taxon>Agaricomycotina</taxon>
        <taxon>Agaricomycetes</taxon>
        <taxon>Agaricomycetidae</taxon>
        <taxon>Agaricales</taxon>
        <taxon>Marasmiineae</taxon>
        <taxon>Omphalotaceae</taxon>
        <taxon>Lentinula</taxon>
    </lineage>
</organism>
<sequence length="601" mass="66941">MRWLAPPTRRELTLLLFCSTVFTLAYNFENTLRYVGFDAYSTRGALLTRFGFTAANTVIGTLSKDGRKIGDLRDEVDNTIIWNGEDNKIIKIYSESKGEYVEYGTIEAGQPLGVGVHSAMWISQARLEKLWPNRLAAKSVKEGFWRWNGDVPRTKLIRHLPGYTVLDQPIVLNNVIYIVTDEPQTFPELRSITSSMLDNMRMISTQQARIVLGKYGGRIHGVSWMCTEPAPQDTALLSLWSMHSTLSNSSIDLSPSKISSTLPPESSSPARLILPLTPTFTDPDNDENGNKKSNYPFNYAERDILPPGSPPRPPVIPRSRSHTGIHPLLLKIALPHMPGVWYKEDWDDYMGMEVPYVLERVVIGDYGVQGIETLLQQHSQSGSRDWWEPIRQTVVSFFQDPSENFPDLIDNSRKKTLTYVHRPNSLVAEDHNALVRALMKMGREKGIEVNLVDAGASDGANVEKVNTDDVEWGTRMGAITRSDILLASQGSDILDGVFLRPSSPASTSIMVEFFAPSSSPSSGGESAEVAFPGAREHEAVAKSLGLRYIPWVKDRRLTSDEIAQSHTLTPNSAPELEHNVPVDANTIAQFLNDILESFSDI</sequence>
<gene>
    <name evidence="2" type="ORF">C8J55DRAFT_180123</name>
</gene>
<reference evidence="2" key="2">
    <citation type="journal article" date="2023" name="Proc. Natl. Acad. Sci. U.S.A.">
        <title>A global phylogenomic analysis of the shiitake genus Lentinula.</title>
        <authorList>
            <person name="Sierra-Patev S."/>
            <person name="Min B."/>
            <person name="Naranjo-Ortiz M."/>
            <person name="Looney B."/>
            <person name="Konkel Z."/>
            <person name="Slot J.C."/>
            <person name="Sakamoto Y."/>
            <person name="Steenwyk J.L."/>
            <person name="Rokas A."/>
            <person name="Carro J."/>
            <person name="Camarero S."/>
            <person name="Ferreira P."/>
            <person name="Molpeceres G."/>
            <person name="Ruiz-Duenas F.J."/>
            <person name="Serrano A."/>
            <person name="Henrissat B."/>
            <person name="Drula E."/>
            <person name="Hughes K.W."/>
            <person name="Mata J.L."/>
            <person name="Ishikawa N.K."/>
            <person name="Vargas-Isla R."/>
            <person name="Ushijima S."/>
            <person name="Smith C.A."/>
            <person name="Donoghue J."/>
            <person name="Ahrendt S."/>
            <person name="Andreopoulos W."/>
            <person name="He G."/>
            <person name="LaButti K."/>
            <person name="Lipzen A."/>
            <person name="Ng V."/>
            <person name="Riley R."/>
            <person name="Sandor L."/>
            <person name="Barry K."/>
            <person name="Martinez A.T."/>
            <person name="Xiao Y."/>
            <person name="Gibbons J.G."/>
            <person name="Terashima K."/>
            <person name="Grigoriev I.V."/>
            <person name="Hibbett D."/>
        </authorList>
    </citation>
    <scope>NUCLEOTIDE SEQUENCE</scope>
    <source>
        <strain evidence="2">Sp2 HRB7682 ss15</strain>
    </source>
</reference>
<protein>
    <submittedName>
        <fullName evidence="2">Uncharacterized protein</fullName>
    </submittedName>
</protein>
<reference evidence="2" key="1">
    <citation type="submission" date="2022-08" db="EMBL/GenBank/DDBJ databases">
        <authorList>
            <consortium name="DOE Joint Genome Institute"/>
            <person name="Min B."/>
            <person name="Riley R."/>
            <person name="Sierra-Patev S."/>
            <person name="Naranjo-Ortiz M."/>
            <person name="Looney B."/>
            <person name="Konkel Z."/>
            <person name="Slot J.C."/>
            <person name="Sakamoto Y."/>
            <person name="Steenwyk J.L."/>
            <person name="Rokas A."/>
            <person name="Carro J."/>
            <person name="Camarero S."/>
            <person name="Ferreira P."/>
            <person name="Molpeceres G."/>
            <person name="Ruiz-Duenas F.J."/>
            <person name="Serrano A."/>
            <person name="Henrissat B."/>
            <person name="Drula E."/>
            <person name="Hughes K.W."/>
            <person name="Mata J.L."/>
            <person name="Ishikawa N.K."/>
            <person name="Vargas-Isla R."/>
            <person name="Ushijima S."/>
            <person name="Smith C.A."/>
            <person name="Ahrendt S."/>
            <person name="Andreopoulos W."/>
            <person name="He G."/>
            <person name="Labutti K."/>
            <person name="Lipzen A."/>
            <person name="Ng V."/>
            <person name="Sandor L."/>
            <person name="Barry K."/>
            <person name="Martinez A.T."/>
            <person name="Xiao Y."/>
            <person name="Gibbons J.G."/>
            <person name="Terashima K."/>
            <person name="Hibbett D.S."/>
            <person name="Grigoriev I.V."/>
        </authorList>
    </citation>
    <scope>NUCLEOTIDE SEQUENCE</scope>
    <source>
        <strain evidence="2">Sp2 HRB7682 ss15</strain>
    </source>
</reference>
<dbReference type="Proteomes" id="UP001150238">
    <property type="component" value="Unassembled WGS sequence"/>
</dbReference>
<evidence type="ECO:0000313" key="3">
    <source>
        <dbReference type="Proteomes" id="UP001150238"/>
    </source>
</evidence>
<feature type="region of interest" description="Disordered" evidence="1">
    <location>
        <begin position="276"/>
        <end position="297"/>
    </location>
</feature>
<dbReference type="AlphaFoldDB" id="A0A9W9DI50"/>
<evidence type="ECO:0000313" key="2">
    <source>
        <dbReference type="EMBL" id="KAJ4470549.1"/>
    </source>
</evidence>
<name>A0A9W9DI50_9AGAR</name>
<comment type="caution">
    <text evidence="2">The sequence shown here is derived from an EMBL/GenBank/DDBJ whole genome shotgun (WGS) entry which is preliminary data.</text>
</comment>
<proteinExistence type="predicted"/>
<dbReference type="EMBL" id="JANVFS010000031">
    <property type="protein sequence ID" value="KAJ4470549.1"/>
    <property type="molecule type" value="Genomic_DNA"/>
</dbReference>
<accession>A0A9W9DI50</accession>